<dbReference type="HOGENOM" id="CLU_3107437_0_0_1"/>
<dbReference type="VEuPathDB" id="FungiDB:MYCFIDRAFT_176618"/>
<evidence type="ECO:0000313" key="2">
    <source>
        <dbReference type="Proteomes" id="UP000016932"/>
    </source>
</evidence>
<protein>
    <submittedName>
        <fullName evidence="1">Uncharacterized protein</fullName>
    </submittedName>
</protein>
<dbReference type="AlphaFoldDB" id="M2ZQI3"/>
<dbReference type="GeneID" id="19333591"/>
<name>M2ZQI3_PSEFD</name>
<proteinExistence type="predicted"/>
<dbReference type="RefSeq" id="XP_007928551.1">
    <property type="nucleotide sequence ID" value="XM_007930360.1"/>
</dbReference>
<dbReference type="EMBL" id="KB446560">
    <property type="protein sequence ID" value="EME81329.1"/>
    <property type="molecule type" value="Genomic_DNA"/>
</dbReference>
<keyword evidence="2" id="KW-1185">Reference proteome</keyword>
<organism evidence="1 2">
    <name type="scientific">Pseudocercospora fijiensis (strain CIRAD86)</name>
    <name type="common">Black leaf streak disease fungus</name>
    <name type="synonym">Mycosphaerella fijiensis</name>
    <dbReference type="NCBI Taxonomy" id="383855"/>
    <lineage>
        <taxon>Eukaryota</taxon>
        <taxon>Fungi</taxon>
        <taxon>Dikarya</taxon>
        <taxon>Ascomycota</taxon>
        <taxon>Pezizomycotina</taxon>
        <taxon>Dothideomycetes</taxon>
        <taxon>Dothideomycetidae</taxon>
        <taxon>Mycosphaerellales</taxon>
        <taxon>Mycosphaerellaceae</taxon>
        <taxon>Pseudocercospora</taxon>
    </lineage>
</organism>
<evidence type="ECO:0000313" key="1">
    <source>
        <dbReference type="EMBL" id="EME81329.1"/>
    </source>
</evidence>
<reference evidence="1 2" key="1">
    <citation type="journal article" date="2012" name="PLoS Pathog.">
        <title>Diverse lifestyles and strategies of plant pathogenesis encoded in the genomes of eighteen Dothideomycetes fungi.</title>
        <authorList>
            <person name="Ohm R.A."/>
            <person name="Feau N."/>
            <person name="Henrissat B."/>
            <person name="Schoch C.L."/>
            <person name="Horwitz B.A."/>
            <person name="Barry K.W."/>
            <person name="Condon B.J."/>
            <person name="Copeland A.C."/>
            <person name="Dhillon B."/>
            <person name="Glaser F."/>
            <person name="Hesse C.N."/>
            <person name="Kosti I."/>
            <person name="LaButti K."/>
            <person name="Lindquist E.A."/>
            <person name="Lucas S."/>
            <person name="Salamov A.A."/>
            <person name="Bradshaw R.E."/>
            <person name="Ciuffetti L."/>
            <person name="Hamelin R.C."/>
            <person name="Kema G.H.J."/>
            <person name="Lawrence C."/>
            <person name="Scott J.A."/>
            <person name="Spatafora J.W."/>
            <person name="Turgeon B.G."/>
            <person name="de Wit P.J.G.M."/>
            <person name="Zhong S."/>
            <person name="Goodwin S.B."/>
            <person name="Grigoriev I.V."/>
        </authorList>
    </citation>
    <scope>NUCLEOTIDE SEQUENCE [LARGE SCALE GENOMIC DNA]</scope>
    <source>
        <strain evidence="1 2">CIRAD86</strain>
    </source>
</reference>
<dbReference type="KEGG" id="pfj:MYCFIDRAFT_176618"/>
<sequence>MDDSTVLDMVSVGSTALESTIRENFRTPDNFPARLKGKFSQQIGVKELISS</sequence>
<gene>
    <name evidence="1" type="ORF">MYCFIDRAFT_176618</name>
</gene>
<dbReference type="Proteomes" id="UP000016932">
    <property type="component" value="Unassembled WGS sequence"/>
</dbReference>
<accession>M2ZQI3</accession>